<keyword evidence="3" id="KW-1185">Reference proteome</keyword>
<comment type="caution">
    <text evidence="2">The sequence shown here is derived from an EMBL/GenBank/DDBJ whole genome shotgun (WGS) entry which is preliminary data.</text>
</comment>
<sequence>MLIFGMLAFIAILTFGAYQVSELTMVGPAKCIEIPLKQMFAKRYEALAFMTLFSSIVTAVRWYMKDRKRLLG</sequence>
<evidence type="ECO:0000313" key="2">
    <source>
        <dbReference type="EMBL" id="GHA03393.1"/>
    </source>
</evidence>
<gene>
    <name evidence="2" type="ORF">GCM10008090_10560</name>
</gene>
<accession>A0A918RKX2</accession>
<keyword evidence="1" id="KW-1133">Transmembrane helix</keyword>
<evidence type="ECO:0000313" key="3">
    <source>
        <dbReference type="Proteomes" id="UP000614811"/>
    </source>
</evidence>
<dbReference type="AlphaFoldDB" id="A0A918RKX2"/>
<dbReference type="Proteomes" id="UP000614811">
    <property type="component" value="Unassembled WGS sequence"/>
</dbReference>
<keyword evidence="1" id="KW-0472">Membrane</keyword>
<feature type="transmembrane region" description="Helical" evidence="1">
    <location>
        <begin position="47"/>
        <end position="64"/>
    </location>
</feature>
<name>A0A918RKX2_9GAMM</name>
<reference evidence="2" key="2">
    <citation type="submission" date="2020-09" db="EMBL/GenBank/DDBJ databases">
        <authorList>
            <person name="Sun Q."/>
            <person name="Kim S."/>
        </authorList>
    </citation>
    <scope>NUCLEOTIDE SEQUENCE</scope>
    <source>
        <strain evidence="2">KCTC 12711</strain>
    </source>
</reference>
<proteinExistence type="predicted"/>
<protein>
    <submittedName>
        <fullName evidence="2">Uncharacterized protein</fullName>
    </submittedName>
</protein>
<reference evidence="2" key="1">
    <citation type="journal article" date="2014" name="Int. J. Syst. Evol. Microbiol.">
        <title>Complete genome sequence of Corynebacterium casei LMG S-19264T (=DSM 44701T), isolated from a smear-ripened cheese.</title>
        <authorList>
            <consortium name="US DOE Joint Genome Institute (JGI-PGF)"/>
            <person name="Walter F."/>
            <person name="Albersmeier A."/>
            <person name="Kalinowski J."/>
            <person name="Ruckert C."/>
        </authorList>
    </citation>
    <scope>NUCLEOTIDE SEQUENCE</scope>
    <source>
        <strain evidence="2">KCTC 12711</strain>
    </source>
</reference>
<organism evidence="2 3">
    <name type="scientific">Arenicella chitinivorans</name>
    <dbReference type="NCBI Taxonomy" id="1329800"/>
    <lineage>
        <taxon>Bacteria</taxon>
        <taxon>Pseudomonadati</taxon>
        <taxon>Pseudomonadota</taxon>
        <taxon>Gammaproteobacteria</taxon>
        <taxon>Arenicellales</taxon>
        <taxon>Arenicellaceae</taxon>
        <taxon>Arenicella</taxon>
    </lineage>
</organism>
<keyword evidence="1" id="KW-0812">Transmembrane</keyword>
<dbReference type="EMBL" id="BMXA01000002">
    <property type="protein sequence ID" value="GHA03393.1"/>
    <property type="molecule type" value="Genomic_DNA"/>
</dbReference>
<evidence type="ECO:0000256" key="1">
    <source>
        <dbReference type="SAM" id="Phobius"/>
    </source>
</evidence>